<name>A0A2H5N1X6_CITUN</name>
<feature type="transmembrane region" description="Helical" evidence="2">
    <location>
        <begin position="30"/>
        <end position="51"/>
    </location>
</feature>
<evidence type="ECO:0000313" key="4">
    <source>
        <dbReference type="Proteomes" id="UP000236630"/>
    </source>
</evidence>
<keyword evidence="2" id="KW-1133">Transmembrane helix</keyword>
<dbReference type="Proteomes" id="UP000236630">
    <property type="component" value="Unassembled WGS sequence"/>
</dbReference>
<reference evidence="3 4" key="1">
    <citation type="journal article" date="2017" name="Front. Genet.">
        <title>Draft sequencing of the heterozygous diploid genome of Satsuma (Citrus unshiu Marc.) using a hybrid assembly approach.</title>
        <authorList>
            <person name="Shimizu T."/>
            <person name="Tanizawa Y."/>
            <person name="Mochizuki T."/>
            <person name="Nagasaki H."/>
            <person name="Yoshioka T."/>
            <person name="Toyoda A."/>
            <person name="Fujiyama A."/>
            <person name="Kaminuma E."/>
            <person name="Nakamura Y."/>
        </authorList>
    </citation>
    <scope>NUCLEOTIDE SEQUENCE [LARGE SCALE GENOMIC DNA]</scope>
    <source>
        <strain evidence="4">cv. Miyagawa wase</strain>
    </source>
</reference>
<accession>A0A2H5N1X6</accession>
<comment type="caution">
    <text evidence="3">The sequence shown here is derived from an EMBL/GenBank/DDBJ whole genome shotgun (WGS) entry which is preliminary data.</text>
</comment>
<proteinExistence type="predicted"/>
<dbReference type="AlphaFoldDB" id="A0A2H5N1X6"/>
<feature type="region of interest" description="Disordered" evidence="1">
    <location>
        <begin position="69"/>
        <end position="121"/>
    </location>
</feature>
<keyword evidence="2" id="KW-0812">Transmembrane</keyword>
<sequence length="121" mass="13941">MKRTSSSGSRDRLRVNDRQIWERIAWREEILLVLPISALAFALSFAMFSFVKWKTLCCKLGGGVRVPEGSMLQRGRRMGKYSDSERNPRSRTGSFQIQSEPREISDQELKKCQKEVPSTTE</sequence>
<evidence type="ECO:0000256" key="1">
    <source>
        <dbReference type="SAM" id="MobiDB-lite"/>
    </source>
</evidence>
<evidence type="ECO:0000313" key="3">
    <source>
        <dbReference type="EMBL" id="GAY33927.1"/>
    </source>
</evidence>
<keyword evidence="2" id="KW-0472">Membrane</keyword>
<dbReference type="EMBL" id="BDQV01001633">
    <property type="protein sequence ID" value="GAY33927.1"/>
    <property type="molecule type" value="Genomic_DNA"/>
</dbReference>
<feature type="compositionally biased region" description="Basic and acidic residues" evidence="1">
    <location>
        <begin position="100"/>
        <end position="114"/>
    </location>
</feature>
<keyword evidence="4" id="KW-1185">Reference proteome</keyword>
<feature type="compositionally biased region" description="Polar residues" evidence="1">
    <location>
        <begin position="90"/>
        <end position="99"/>
    </location>
</feature>
<gene>
    <name evidence="3" type="ORF">CUMW_276280</name>
</gene>
<organism evidence="3 4">
    <name type="scientific">Citrus unshiu</name>
    <name type="common">Satsuma mandarin</name>
    <name type="synonym">Citrus nobilis var. unshiu</name>
    <dbReference type="NCBI Taxonomy" id="55188"/>
    <lineage>
        <taxon>Eukaryota</taxon>
        <taxon>Viridiplantae</taxon>
        <taxon>Streptophyta</taxon>
        <taxon>Embryophyta</taxon>
        <taxon>Tracheophyta</taxon>
        <taxon>Spermatophyta</taxon>
        <taxon>Magnoliopsida</taxon>
        <taxon>eudicotyledons</taxon>
        <taxon>Gunneridae</taxon>
        <taxon>Pentapetalae</taxon>
        <taxon>rosids</taxon>
        <taxon>malvids</taxon>
        <taxon>Sapindales</taxon>
        <taxon>Rutaceae</taxon>
        <taxon>Aurantioideae</taxon>
        <taxon>Citrus</taxon>
    </lineage>
</organism>
<evidence type="ECO:0000256" key="2">
    <source>
        <dbReference type="SAM" id="Phobius"/>
    </source>
</evidence>
<protein>
    <submittedName>
        <fullName evidence="3">Uncharacterized protein</fullName>
    </submittedName>
</protein>